<dbReference type="PANTHER" id="PTHR12346:SF8">
    <property type="entry name" value="PAIRED AMPHIPATHIC HELIX PROTEIN SIN3-LIKE 2"/>
    <property type="match status" value="1"/>
</dbReference>
<organism evidence="2 3">
    <name type="scientific">Populus tomentosa</name>
    <name type="common">Chinese white poplar</name>
    <dbReference type="NCBI Taxonomy" id="118781"/>
    <lineage>
        <taxon>Eukaryota</taxon>
        <taxon>Viridiplantae</taxon>
        <taxon>Streptophyta</taxon>
        <taxon>Embryophyta</taxon>
        <taxon>Tracheophyta</taxon>
        <taxon>Spermatophyta</taxon>
        <taxon>Magnoliopsida</taxon>
        <taxon>eudicotyledons</taxon>
        <taxon>Gunneridae</taxon>
        <taxon>Pentapetalae</taxon>
        <taxon>rosids</taxon>
        <taxon>fabids</taxon>
        <taxon>Malpighiales</taxon>
        <taxon>Salicaceae</taxon>
        <taxon>Saliceae</taxon>
        <taxon>Populus</taxon>
    </lineage>
</organism>
<dbReference type="PANTHER" id="PTHR12346">
    <property type="entry name" value="SIN3B-RELATED"/>
    <property type="match status" value="1"/>
</dbReference>
<gene>
    <name evidence="2" type="ORF">POTOM_053604</name>
</gene>
<dbReference type="Pfam" id="PF08295">
    <property type="entry name" value="Sin3_corepress"/>
    <property type="match status" value="1"/>
</dbReference>
<dbReference type="InterPro" id="IPR039774">
    <property type="entry name" value="Sin3-like"/>
</dbReference>
<accession>A0A8X7Y5G0</accession>
<dbReference type="InterPro" id="IPR013194">
    <property type="entry name" value="HDAC_interact_dom"/>
</dbReference>
<dbReference type="GO" id="GO:0000122">
    <property type="term" value="P:negative regulation of transcription by RNA polymerase II"/>
    <property type="evidence" value="ECO:0007669"/>
    <property type="project" value="TreeGrafter"/>
</dbReference>
<dbReference type="GO" id="GO:0003714">
    <property type="term" value="F:transcription corepressor activity"/>
    <property type="evidence" value="ECO:0007669"/>
    <property type="project" value="InterPro"/>
</dbReference>
<evidence type="ECO:0000313" key="2">
    <source>
        <dbReference type="EMBL" id="KAG6742682.1"/>
    </source>
</evidence>
<keyword evidence="3" id="KW-1185">Reference proteome</keyword>
<comment type="caution">
    <text evidence="2">The sequence shown here is derived from an EMBL/GenBank/DDBJ whole genome shotgun (WGS) entry which is preliminary data.</text>
</comment>
<reference evidence="2" key="1">
    <citation type="journal article" date="2020" name="bioRxiv">
        <title>Hybrid origin of Populus tomentosa Carr. identified through genome sequencing and phylogenomic analysis.</title>
        <authorList>
            <person name="An X."/>
            <person name="Gao K."/>
            <person name="Chen Z."/>
            <person name="Li J."/>
            <person name="Yang X."/>
            <person name="Yang X."/>
            <person name="Zhou J."/>
            <person name="Guo T."/>
            <person name="Zhao T."/>
            <person name="Huang S."/>
            <person name="Miao D."/>
            <person name="Khan W.U."/>
            <person name="Rao P."/>
            <person name="Ye M."/>
            <person name="Lei B."/>
            <person name="Liao W."/>
            <person name="Wang J."/>
            <person name="Ji L."/>
            <person name="Li Y."/>
            <person name="Guo B."/>
            <person name="Mustafa N.S."/>
            <person name="Li S."/>
            <person name="Yun Q."/>
            <person name="Keller S.R."/>
            <person name="Mao J."/>
            <person name="Zhang R."/>
            <person name="Strauss S.H."/>
        </authorList>
    </citation>
    <scope>NUCLEOTIDE SEQUENCE</scope>
    <source>
        <strain evidence="2">GM15</strain>
        <tissue evidence="2">Leaf</tissue>
    </source>
</reference>
<dbReference type="SMART" id="SM00761">
    <property type="entry name" value="HDAC_interact"/>
    <property type="match status" value="1"/>
</dbReference>
<sequence length="389" mass="46401">MCLDFYRESEIYLKELGLRFQDQPENLCSFYRVMEDIRDLRDEFSGRLKKVPDHVLERLKAILEGPCDLIRGFNVFLPPSHIVLALMMMMKTMTVRQQRCSRFYKKLSMRGKKVWEDFAKILRNAKDISDLFRCIVPLCGDDADLLECFYRVMRACEAPAEQYIIGKYDWKESIVAMIRKYSLMDEFQRYVSVFENVQVSRSEFGEEDEVQRIETWGSQDRKREKYPNKSIRLDLSRCKKCTPSYRYLPKDYRVPSKHNAMQPELKVLNDRIVLVPSGSKYFSTRKSNENAKIMLECEDNRYEMDMLISWFISVVEYAEELEMSIDDNEMENGNRKIFLWCPERLYGDQGLDHQHSLPLLKVRLEQKLKELKEYKDELGRIWAHAYARN</sequence>
<dbReference type="Proteomes" id="UP000886885">
    <property type="component" value="Chromosome 17A"/>
</dbReference>
<dbReference type="OrthoDB" id="10265969at2759"/>
<dbReference type="GO" id="GO:0000118">
    <property type="term" value="C:histone deacetylase complex"/>
    <property type="evidence" value="ECO:0007669"/>
    <property type="project" value="TreeGrafter"/>
</dbReference>
<protein>
    <recommendedName>
        <fullName evidence="1">Histone deacetylase interacting domain-containing protein</fullName>
    </recommendedName>
</protein>
<evidence type="ECO:0000313" key="3">
    <source>
        <dbReference type="Proteomes" id="UP000886885"/>
    </source>
</evidence>
<proteinExistence type="predicted"/>
<dbReference type="GO" id="GO:0000785">
    <property type="term" value="C:chromatin"/>
    <property type="evidence" value="ECO:0007669"/>
    <property type="project" value="TreeGrafter"/>
</dbReference>
<evidence type="ECO:0000259" key="1">
    <source>
        <dbReference type="SMART" id="SM00761"/>
    </source>
</evidence>
<feature type="domain" description="Histone deacetylase interacting" evidence="1">
    <location>
        <begin position="237"/>
        <end position="335"/>
    </location>
</feature>
<dbReference type="AlphaFoldDB" id="A0A8X7Y5G0"/>
<dbReference type="EMBL" id="JAAWWB010000033">
    <property type="protein sequence ID" value="KAG6742682.1"/>
    <property type="molecule type" value="Genomic_DNA"/>
</dbReference>
<name>A0A8X7Y5G0_POPTO</name>